<protein>
    <submittedName>
        <fullName evidence="9">C-type cytochrome</fullName>
    </submittedName>
</protein>
<name>A0ABT8EJQ8_9BURK</name>
<comment type="caution">
    <text evidence="9">The sequence shown here is derived from an EMBL/GenBank/DDBJ whole genome shotgun (WGS) entry which is preliminary data.</text>
</comment>
<feature type="chain" id="PRO_5046902928" evidence="7">
    <location>
        <begin position="22"/>
        <end position="111"/>
    </location>
</feature>
<evidence type="ECO:0000259" key="8">
    <source>
        <dbReference type="PROSITE" id="PS51007"/>
    </source>
</evidence>
<reference evidence="9" key="1">
    <citation type="submission" date="2021-11" db="EMBL/GenBank/DDBJ databases">
        <title>Draft genome sequence of Alcaligenes endophyticus type strain CCUG 75668T.</title>
        <authorList>
            <person name="Salva-Serra F."/>
            <person name="Duran R.E."/>
            <person name="Seeger M."/>
            <person name="Moore E.R.B."/>
            <person name="Jaen-Luchoro D."/>
        </authorList>
    </citation>
    <scope>NUCLEOTIDE SEQUENCE</scope>
    <source>
        <strain evidence="9">CCUG 75668</strain>
    </source>
</reference>
<keyword evidence="10" id="KW-1185">Reference proteome</keyword>
<dbReference type="SUPFAM" id="SSF46626">
    <property type="entry name" value="Cytochrome c"/>
    <property type="match status" value="1"/>
</dbReference>
<keyword evidence="1" id="KW-0813">Transport</keyword>
<organism evidence="9 10">
    <name type="scientific">Alcaligenes endophyticus</name>
    <dbReference type="NCBI Taxonomy" id="1929088"/>
    <lineage>
        <taxon>Bacteria</taxon>
        <taxon>Pseudomonadati</taxon>
        <taxon>Pseudomonadota</taxon>
        <taxon>Betaproteobacteria</taxon>
        <taxon>Burkholderiales</taxon>
        <taxon>Alcaligenaceae</taxon>
        <taxon>Alcaligenes</taxon>
    </lineage>
</organism>
<dbReference type="PRINTS" id="PR00606">
    <property type="entry name" value="CYTCHROMECID"/>
</dbReference>
<dbReference type="InterPro" id="IPR009056">
    <property type="entry name" value="Cyt_c-like_dom"/>
</dbReference>
<dbReference type="InterPro" id="IPR036909">
    <property type="entry name" value="Cyt_c-like_dom_sf"/>
</dbReference>
<keyword evidence="7" id="KW-0732">Signal</keyword>
<evidence type="ECO:0000256" key="4">
    <source>
        <dbReference type="ARBA" id="ARBA00022982"/>
    </source>
</evidence>
<dbReference type="Gene3D" id="1.10.760.10">
    <property type="entry name" value="Cytochrome c-like domain"/>
    <property type="match status" value="1"/>
</dbReference>
<accession>A0ABT8EJQ8</accession>
<evidence type="ECO:0000256" key="7">
    <source>
        <dbReference type="SAM" id="SignalP"/>
    </source>
</evidence>
<feature type="signal peptide" evidence="7">
    <location>
        <begin position="1"/>
        <end position="21"/>
    </location>
</feature>
<keyword evidence="3 6" id="KW-0479">Metal-binding</keyword>
<dbReference type="InterPro" id="IPR002324">
    <property type="entry name" value="Cyt_c_ID"/>
</dbReference>
<keyword evidence="4" id="KW-0249">Electron transport</keyword>
<evidence type="ECO:0000256" key="2">
    <source>
        <dbReference type="ARBA" id="ARBA00022617"/>
    </source>
</evidence>
<dbReference type="PROSITE" id="PS51007">
    <property type="entry name" value="CYTC"/>
    <property type="match status" value="1"/>
</dbReference>
<evidence type="ECO:0000256" key="1">
    <source>
        <dbReference type="ARBA" id="ARBA00022448"/>
    </source>
</evidence>
<evidence type="ECO:0000313" key="9">
    <source>
        <dbReference type="EMBL" id="MDN4121465.1"/>
    </source>
</evidence>
<dbReference type="Proteomes" id="UP001168613">
    <property type="component" value="Unassembled WGS sequence"/>
</dbReference>
<keyword evidence="2 6" id="KW-0349">Heme</keyword>
<evidence type="ECO:0000256" key="6">
    <source>
        <dbReference type="PROSITE-ProRule" id="PRU00433"/>
    </source>
</evidence>
<dbReference type="RefSeq" id="WP_266124142.1">
    <property type="nucleotide sequence ID" value="NZ_JAJHNU010000002.1"/>
</dbReference>
<keyword evidence="5 6" id="KW-0408">Iron</keyword>
<dbReference type="EMBL" id="JAJHNU010000002">
    <property type="protein sequence ID" value="MDN4121465.1"/>
    <property type="molecule type" value="Genomic_DNA"/>
</dbReference>
<evidence type="ECO:0000256" key="5">
    <source>
        <dbReference type="ARBA" id="ARBA00023004"/>
    </source>
</evidence>
<evidence type="ECO:0000313" key="10">
    <source>
        <dbReference type="Proteomes" id="UP001168613"/>
    </source>
</evidence>
<dbReference type="Pfam" id="PF00034">
    <property type="entry name" value="Cytochrom_C"/>
    <property type="match status" value="1"/>
</dbReference>
<sequence>MKLTHLLACIPLACLGFAAQAEEVDFAKVNEILKANACLACHTVDNKVVGPAYKDVAAKYKGDPANAELLAKHIREGSSGVWGPVPMPPQAHLSDENLKTVVSWIMAGAPN</sequence>
<proteinExistence type="predicted"/>
<evidence type="ECO:0000256" key="3">
    <source>
        <dbReference type="ARBA" id="ARBA00022723"/>
    </source>
</evidence>
<gene>
    <name evidence="9" type="ORF">LMS43_09205</name>
</gene>
<feature type="domain" description="Cytochrome c" evidence="8">
    <location>
        <begin position="24"/>
        <end position="109"/>
    </location>
</feature>